<name>A0A9W9ETS3_9EURO</name>
<accession>A0A9W9ETS3</accession>
<dbReference type="Gene3D" id="1.20.1250.20">
    <property type="entry name" value="MFS general substrate transporter like domains"/>
    <property type="match status" value="1"/>
</dbReference>
<feature type="transmembrane region" description="Helical" evidence="13">
    <location>
        <begin position="423"/>
        <end position="443"/>
    </location>
</feature>
<dbReference type="OrthoDB" id="508119at2759"/>
<evidence type="ECO:0000256" key="10">
    <source>
        <dbReference type="ARBA" id="ARBA00038682"/>
    </source>
</evidence>
<evidence type="ECO:0000256" key="9">
    <source>
        <dbReference type="ARBA" id="ARBA00037560"/>
    </source>
</evidence>
<dbReference type="InterPro" id="IPR036259">
    <property type="entry name" value="MFS_trans_sf"/>
</dbReference>
<keyword evidence="3 12" id="KW-0813">Transport</keyword>
<dbReference type="NCBIfam" id="TIGR00879">
    <property type="entry name" value="SP"/>
    <property type="match status" value="1"/>
</dbReference>
<comment type="subunit">
    <text evidence="10">Interacts with creB.</text>
</comment>
<feature type="domain" description="Major facilitator superfamily (MFS) profile" evidence="14">
    <location>
        <begin position="26"/>
        <end position="477"/>
    </location>
</feature>
<feature type="transmembrane region" description="Helical" evidence="13">
    <location>
        <begin position="350"/>
        <end position="368"/>
    </location>
</feature>
<keyword evidence="16" id="KW-1185">Reference proteome</keyword>
<evidence type="ECO:0000256" key="8">
    <source>
        <dbReference type="ARBA" id="ARBA00023136"/>
    </source>
</evidence>
<reference evidence="15" key="1">
    <citation type="submission" date="2022-11" db="EMBL/GenBank/DDBJ databases">
        <authorList>
            <person name="Petersen C."/>
        </authorList>
    </citation>
    <scope>NUCLEOTIDE SEQUENCE</scope>
    <source>
        <strain evidence="15">IBT 30069</strain>
    </source>
</reference>
<proteinExistence type="inferred from homology"/>
<dbReference type="InterPro" id="IPR020846">
    <property type="entry name" value="MFS_dom"/>
</dbReference>
<reference evidence="15" key="2">
    <citation type="journal article" date="2023" name="IMA Fungus">
        <title>Comparative genomic study of the Penicillium genus elucidates a diverse pangenome and 15 lateral gene transfer events.</title>
        <authorList>
            <person name="Petersen C."/>
            <person name="Sorensen T."/>
            <person name="Nielsen M.R."/>
            <person name="Sondergaard T.E."/>
            <person name="Sorensen J.L."/>
            <person name="Fitzpatrick D.A."/>
            <person name="Frisvad J.C."/>
            <person name="Nielsen K.L."/>
        </authorList>
    </citation>
    <scope>NUCLEOTIDE SEQUENCE</scope>
    <source>
        <strain evidence="15">IBT 30069</strain>
    </source>
</reference>
<gene>
    <name evidence="15" type="ORF">N7456_011417</name>
</gene>
<dbReference type="Pfam" id="PF00083">
    <property type="entry name" value="Sugar_tr"/>
    <property type="match status" value="1"/>
</dbReference>
<protein>
    <recommendedName>
        <fullName evidence="11">Quinate transporter</fullName>
    </recommendedName>
</protein>
<dbReference type="GO" id="GO:0005886">
    <property type="term" value="C:plasma membrane"/>
    <property type="evidence" value="ECO:0007669"/>
    <property type="project" value="UniProtKB-SubCell"/>
</dbReference>
<comment type="subcellular location">
    <subcellularLocation>
        <location evidence="1">Cell membrane</location>
        <topology evidence="1">Multi-pass membrane protein</topology>
    </subcellularLocation>
</comment>
<dbReference type="PANTHER" id="PTHR48022:SF34">
    <property type="entry name" value="MAJOR FACILITATOR SUPERFAMILY (MFS) PROFILE DOMAIN-CONTAINING PROTEIN-RELATED"/>
    <property type="match status" value="1"/>
</dbReference>
<dbReference type="InterPro" id="IPR050360">
    <property type="entry name" value="MFS_Sugar_Transporters"/>
</dbReference>
<dbReference type="PROSITE" id="PS50850">
    <property type="entry name" value="MFS"/>
    <property type="match status" value="1"/>
</dbReference>
<feature type="transmembrane region" description="Helical" evidence="13">
    <location>
        <begin position="97"/>
        <end position="116"/>
    </location>
</feature>
<dbReference type="InterPro" id="IPR005828">
    <property type="entry name" value="MFS_sugar_transport-like"/>
</dbReference>
<dbReference type="PROSITE" id="PS00216">
    <property type="entry name" value="SUGAR_TRANSPORT_1"/>
    <property type="match status" value="2"/>
</dbReference>
<comment type="caution">
    <text evidence="15">The sequence shown here is derived from an EMBL/GenBank/DDBJ whole genome shotgun (WGS) entry which is preliminary data.</text>
</comment>
<dbReference type="PANTHER" id="PTHR48022">
    <property type="entry name" value="PLASTIDIC GLUCOSE TRANSPORTER 4"/>
    <property type="match status" value="1"/>
</dbReference>
<dbReference type="PROSITE" id="PS00217">
    <property type="entry name" value="SUGAR_TRANSPORT_2"/>
    <property type="match status" value="1"/>
</dbReference>
<evidence type="ECO:0000256" key="2">
    <source>
        <dbReference type="ARBA" id="ARBA00010992"/>
    </source>
</evidence>
<evidence type="ECO:0000259" key="14">
    <source>
        <dbReference type="PROSITE" id="PS50850"/>
    </source>
</evidence>
<comment type="function">
    <text evidence="9">Integral membrane transporter that imports quinic acid to be catabolized as a carbon source.</text>
</comment>
<dbReference type="AlphaFoldDB" id="A0A9W9ETS3"/>
<dbReference type="FunFam" id="1.20.1250.20:FF:000026">
    <property type="entry name" value="MFS quinate transporter QutD"/>
    <property type="match status" value="1"/>
</dbReference>
<feature type="transmembrane region" description="Helical" evidence="13">
    <location>
        <begin position="21"/>
        <end position="39"/>
    </location>
</feature>
<evidence type="ECO:0000256" key="11">
    <source>
        <dbReference type="ARBA" id="ARBA00043213"/>
    </source>
</evidence>
<dbReference type="EMBL" id="JAPQKH010000007">
    <property type="protein sequence ID" value="KAJ5087801.1"/>
    <property type="molecule type" value="Genomic_DNA"/>
</dbReference>
<dbReference type="SUPFAM" id="SSF103473">
    <property type="entry name" value="MFS general substrate transporter"/>
    <property type="match status" value="1"/>
</dbReference>
<evidence type="ECO:0000256" key="5">
    <source>
        <dbReference type="ARBA" id="ARBA00022843"/>
    </source>
</evidence>
<evidence type="ECO:0000256" key="1">
    <source>
        <dbReference type="ARBA" id="ARBA00004651"/>
    </source>
</evidence>
<feature type="transmembrane region" description="Helical" evidence="13">
    <location>
        <begin position="71"/>
        <end position="90"/>
    </location>
</feature>
<evidence type="ECO:0000313" key="15">
    <source>
        <dbReference type="EMBL" id="KAJ5087801.1"/>
    </source>
</evidence>
<evidence type="ECO:0000256" key="4">
    <source>
        <dbReference type="ARBA" id="ARBA00022692"/>
    </source>
</evidence>
<feature type="transmembrane region" description="Helical" evidence="13">
    <location>
        <begin position="283"/>
        <end position="301"/>
    </location>
</feature>
<feature type="transmembrane region" description="Helical" evidence="13">
    <location>
        <begin position="449"/>
        <end position="473"/>
    </location>
</feature>
<evidence type="ECO:0000256" key="12">
    <source>
        <dbReference type="RuleBase" id="RU003346"/>
    </source>
</evidence>
<comment type="similarity">
    <text evidence="2 12">Belongs to the major facilitator superfamily. Sugar transporter (TC 2.A.1.1) family.</text>
</comment>
<feature type="transmembrane region" description="Helical" evidence="13">
    <location>
        <begin position="321"/>
        <end position="343"/>
    </location>
</feature>
<evidence type="ECO:0000256" key="13">
    <source>
        <dbReference type="SAM" id="Phobius"/>
    </source>
</evidence>
<dbReference type="PRINTS" id="PR00171">
    <property type="entry name" value="SUGRTRNSPORT"/>
</dbReference>
<keyword evidence="8 13" id="KW-0472">Membrane</keyword>
<keyword evidence="6" id="KW-0672">Quinate metabolism</keyword>
<sequence>MRLSNLSPNRDSDEPAEIYGYRPYLLSFSAAWASAMYGYDSAFIGTTLSLPSFIRAYGLNSADETNLSSNIVSTFQGGAFFGSLFGFFLAERFGRKTTLAVAGVIFAIGVVLQLIGKIGLLYGGRVLTGLGVGGSAMILPIYISECSPAKIRGRLVGIFEVMLQIALVFGFWVNYGVNKNISPDSDTQWHIPVAVQFIPVGMLLLSLGFIPESPRWLVSKSRRSQALRSLSWIRNLPEDHEYIQRELLVMEAGAQNDLESGEGWRHWTQLLRELSHKGVRNRLGISMAMMMLQNFTGINAINYYSPTIFKAIGFSGTSIQLLATGVYGLVKMGATFVFVIVIVDRIGRRPALLVGSVGAGFAMFYLAIYCKVSNSLNETPPRDSGANAAIAMIYIYAVFYGFSWNGIPWLFTAETLPTRVRTLGMAISVCVQWLGQFIVVYSLPHMIKGIGYGTFLFFACCIVLALLFAYFFIPETKGVAMEDMDLIFGPDVSIIATKARKNYDLHYEQRLEVVLQNEKAVIQVEHAEHVV</sequence>
<dbReference type="InterPro" id="IPR003663">
    <property type="entry name" value="Sugar/inositol_transpt"/>
</dbReference>
<dbReference type="GO" id="GO:0005351">
    <property type="term" value="F:carbohydrate:proton symporter activity"/>
    <property type="evidence" value="ECO:0007669"/>
    <property type="project" value="TreeGrafter"/>
</dbReference>
<feature type="transmembrane region" description="Helical" evidence="13">
    <location>
        <begin position="155"/>
        <end position="177"/>
    </location>
</feature>
<evidence type="ECO:0000256" key="7">
    <source>
        <dbReference type="ARBA" id="ARBA00022989"/>
    </source>
</evidence>
<feature type="transmembrane region" description="Helical" evidence="13">
    <location>
        <begin position="388"/>
        <end position="411"/>
    </location>
</feature>
<keyword evidence="7 13" id="KW-1133">Transmembrane helix</keyword>
<feature type="transmembrane region" description="Helical" evidence="13">
    <location>
        <begin position="122"/>
        <end position="143"/>
    </location>
</feature>
<dbReference type="Proteomes" id="UP001149165">
    <property type="component" value="Unassembled WGS sequence"/>
</dbReference>
<keyword evidence="4 13" id="KW-0812">Transmembrane</keyword>
<evidence type="ECO:0000313" key="16">
    <source>
        <dbReference type="Proteomes" id="UP001149165"/>
    </source>
</evidence>
<keyword evidence="5" id="KW-0832">Ubl conjugation</keyword>
<organism evidence="15 16">
    <name type="scientific">Penicillium angulare</name>
    <dbReference type="NCBI Taxonomy" id="116970"/>
    <lineage>
        <taxon>Eukaryota</taxon>
        <taxon>Fungi</taxon>
        <taxon>Dikarya</taxon>
        <taxon>Ascomycota</taxon>
        <taxon>Pezizomycotina</taxon>
        <taxon>Eurotiomycetes</taxon>
        <taxon>Eurotiomycetidae</taxon>
        <taxon>Eurotiales</taxon>
        <taxon>Aspergillaceae</taxon>
        <taxon>Penicillium</taxon>
    </lineage>
</organism>
<evidence type="ECO:0000256" key="3">
    <source>
        <dbReference type="ARBA" id="ARBA00022448"/>
    </source>
</evidence>
<feature type="transmembrane region" description="Helical" evidence="13">
    <location>
        <begin position="189"/>
        <end position="210"/>
    </location>
</feature>
<dbReference type="InterPro" id="IPR005829">
    <property type="entry name" value="Sugar_transporter_CS"/>
</dbReference>
<evidence type="ECO:0000256" key="6">
    <source>
        <dbReference type="ARBA" id="ARBA00022911"/>
    </source>
</evidence>